<evidence type="ECO:0000313" key="1">
    <source>
        <dbReference type="EMBL" id="KZT61742.1"/>
    </source>
</evidence>
<accession>A0A165JEN1</accession>
<dbReference type="InParanoid" id="A0A165JEN1"/>
<dbReference type="EMBL" id="KV423921">
    <property type="protein sequence ID" value="KZT61742.1"/>
    <property type="molecule type" value="Genomic_DNA"/>
</dbReference>
<evidence type="ECO:0000313" key="2">
    <source>
        <dbReference type="Proteomes" id="UP000076842"/>
    </source>
</evidence>
<dbReference type="Proteomes" id="UP000076842">
    <property type="component" value="Unassembled WGS sequence"/>
</dbReference>
<sequence length="96" mass="10915">MRVGLVLLVFSERRSWLAGRGDHKDPLDRSVKGRWCAELIRVILHDDFLLVGVALHPDSVRHGDAPVLDRLGHRHAHADDAQRYDEHFLVEPQVPG</sequence>
<organism evidence="1 2">
    <name type="scientific">Calocera cornea HHB12733</name>
    <dbReference type="NCBI Taxonomy" id="1353952"/>
    <lineage>
        <taxon>Eukaryota</taxon>
        <taxon>Fungi</taxon>
        <taxon>Dikarya</taxon>
        <taxon>Basidiomycota</taxon>
        <taxon>Agaricomycotina</taxon>
        <taxon>Dacrymycetes</taxon>
        <taxon>Dacrymycetales</taxon>
        <taxon>Dacrymycetaceae</taxon>
        <taxon>Calocera</taxon>
    </lineage>
</organism>
<protein>
    <submittedName>
        <fullName evidence="1">Uncharacterized protein</fullName>
    </submittedName>
</protein>
<dbReference type="AlphaFoldDB" id="A0A165JEN1"/>
<keyword evidence="2" id="KW-1185">Reference proteome</keyword>
<reference evidence="1 2" key="1">
    <citation type="journal article" date="2016" name="Mol. Biol. Evol.">
        <title>Comparative Genomics of Early-Diverging Mushroom-Forming Fungi Provides Insights into the Origins of Lignocellulose Decay Capabilities.</title>
        <authorList>
            <person name="Nagy L.G."/>
            <person name="Riley R."/>
            <person name="Tritt A."/>
            <person name="Adam C."/>
            <person name="Daum C."/>
            <person name="Floudas D."/>
            <person name="Sun H."/>
            <person name="Yadav J.S."/>
            <person name="Pangilinan J."/>
            <person name="Larsson K.H."/>
            <person name="Matsuura K."/>
            <person name="Barry K."/>
            <person name="Labutti K."/>
            <person name="Kuo R."/>
            <person name="Ohm R.A."/>
            <person name="Bhattacharya S.S."/>
            <person name="Shirouzu T."/>
            <person name="Yoshinaga Y."/>
            <person name="Martin F.M."/>
            <person name="Grigoriev I.V."/>
            <person name="Hibbett D.S."/>
        </authorList>
    </citation>
    <scope>NUCLEOTIDE SEQUENCE [LARGE SCALE GENOMIC DNA]</scope>
    <source>
        <strain evidence="1 2">HHB12733</strain>
    </source>
</reference>
<proteinExistence type="predicted"/>
<gene>
    <name evidence="1" type="ORF">CALCODRAFT_491002</name>
</gene>
<name>A0A165JEN1_9BASI</name>